<organism evidence="15 16">
    <name type="scientific">Ascaris lumbricoides</name>
    <name type="common">Giant roundworm</name>
    <dbReference type="NCBI Taxonomy" id="6252"/>
    <lineage>
        <taxon>Eukaryota</taxon>
        <taxon>Metazoa</taxon>
        <taxon>Ecdysozoa</taxon>
        <taxon>Nematoda</taxon>
        <taxon>Chromadorea</taxon>
        <taxon>Rhabditida</taxon>
        <taxon>Spirurina</taxon>
        <taxon>Ascaridomorpha</taxon>
        <taxon>Ascaridoidea</taxon>
        <taxon>Ascarididae</taxon>
        <taxon>Ascaris</taxon>
    </lineage>
</organism>
<dbReference type="GO" id="GO:0005524">
    <property type="term" value="F:ATP binding"/>
    <property type="evidence" value="ECO:0007669"/>
    <property type="project" value="UniProtKB-KW"/>
</dbReference>
<name>A0A0M3IRD3_ASCLU</name>
<evidence type="ECO:0000256" key="11">
    <source>
        <dbReference type="ARBA" id="ARBA00023152"/>
    </source>
</evidence>
<dbReference type="PANTHER" id="PTHR11817">
    <property type="entry name" value="PYRUVATE KINASE"/>
    <property type="match status" value="1"/>
</dbReference>
<keyword evidence="8 13" id="KW-0418">Kinase</keyword>
<evidence type="ECO:0000256" key="8">
    <source>
        <dbReference type="ARBA" id="ARBA00022777"/>
    </source>
</evidence>
<keyword evidence="11 13" id="KW-0324">Glycolysis</keyword>
<keyword evidence="6" id="KW-0479">Metal-binding</keyword>
<dbReference type="InterPro" id="IPR001697">
    <property type="entry name" value="Pyr_Knase"/>
</dbReference>
<comment type="pathway">
    <text evidence="2 13">Carbohydrate degradation; glycolysis; pyruvate from D-glyceraldehyde 3-phosphate: step 5/5.</text>
</comment>
<dbReference type="GO" id="GO:0030955">
    <property type="term" value="F:potassium ion binding"/>
    <property type="evidence" value="ECO:0007669"/>
    <property type="project" value="InterPro"/>
</dbReference>
<dbReference type="GO" id="GO:0016301">
    <property type="term" value="F:kinase activity"/>
    <property type="evidence" value="ECO:0007669"/>
    <property type="project" value="UniProtKB-KW"/>
</dbReference>
<comment type="catalytic activity">
    <reaction evidence="13">
        <text>pyruvate + ATP = phosphoenolpyruvate + ADP + H(+)</text>
        <dbReference type="Rhea" id="RHEA:18157"/>
        <dbReference type="ChEBI" id="CHEBI:15361"/>
        <dbReference type="ChEBI" id="CHEBI:15378"/>
        <dbReference type="ChEBI" id="CHEBI:30616"/>
        <dbReference type="ChEBI" id="CHEBI:58702"/>
        <dbReference type="ChEBI" id="CHEBI:456216"/>
        <dbReference type="EC" id="2.7.1.40"/>
    </reaction>
</comment>
<dbReference type="Gene3D" id="3.20.20.60">
    <property type="entry name" value="Phosphoenolpyruvate-binding domains"/>
    <property type="match status" value="1"/>
</dbReference>
<dbReference type="InterPro" id="IPR015813">
    <property type="entry name" value="Pyrv/PenolPyrv_kinase-like_dom"/>
</dbReference>
<evidence type="ECO:0000256" key="9">
    <source>
        <dbReference type="ARBA" id="ARBA00022840"/>
    </source>
</evidence>
<evidence type="ECO:0000313" key="15">
    <source>
        <dbReference type="Proteomes" id="UP000036681"/>
    </source>
</evidence>
<comment type="cofactor">
    <cofactor evidence="1">
        <name>K(+)</name>
        <dbReference type="ChEBI" id="CHEBI:29103"/>
    </cofactor>
</comment>
<protein>
    <recommendedName>
        <fullName evidence="4 13">Pyruvate kinase</fullName>
        <ecNumber evidence="4 13">2.7.1.40</ecNumber>
    </recommendedName>
</protein>
<dbReference type="Proteomes" id="UP000036681">
    <property type="component" value="Unplaced"/>
</dbReference>
<evidence type="ECO:0000256" key="5">
    <source>
        <dbReference type="ARBA" id="ARBA00022679"/>
    </source>
</evidence>
<proteinExistence type="inferred from homology"/>
<sequence>MVARGDLGIEIPPEQVFLVQKTLTAKCNRIGKPVICATQMLESMIHKPRPTRAEGDFFKRIFVELIFFSLQLSHKTV</sequence>
<dbReference type="GO" id="GO:0004743">
    <property type="term" value="F:pyruvate kinase activity"/>
    <property type="evidence" value="ECO:0007669"/>
    <property type="project" value="UniProtKB-EC"/>
</dbReference>
<evidence type="ECO:0000259" key="14">
    <source>
        <dbReference type="Pfam" id="PF00224"/>
    </source>
</evidence>
<evidence type="ECO:0000256" key="7">
    <source>
        <dbReference type="ARBA" id="ARBA00022741"/>
    </source>
</evidence>
<dbReference type="UniPathway" id="UPA00109">
    <property type="reaction ID" value="UER00188"/>
</dbReference>
<keyword evidence="12" id="KW-0670">Pyruvate</keyword>
<dbReference type="InterPro" id="IPR040442">
    <property type="entry name" value="Pyrv_kinase-like_dom_sf"/>
</dbReference>
<reference evidence="16" key="1">
    <citation type="submission" date="2017-02" db="UniProtKB">
        <authorList>
            <consortium name="WormBaseParasite"/>
        </authorList>
    </citation>
    <scope>IDENTIFICATION</scope>
</reference>
<keyword evidence="5 13" id="KW-0808">Transferase</keyword>
<dbReference type="SUPFAM" id="SSF51621">
    <property type="entry name" value="Phosphoenolpyruvate/pyruvate domain"/>
    <property type="match status" value="1"/>
</dbReference>
<dbReference type="GO" id="GO:0000287">
    <property type="term" value="F:magnesium ion binding"/>
    <property type="evidence" value="ECO:0007669"/>
    <property type="project" value="InterPro"/>
</dbReference>
<keyword evidence="7" id="KW-0547">Nucleotide-binding</keyword>
<dbReference type="Pfam" id="PF00224">
    <property type="entry name" value="PK"/>
    <property type="match status" value="1"/>
</dbReference>
<evidence type="ECO:0000256" key="12">
    <source>
        <dbReference type="ARBA" id="ARBA00023317"/>
    </source>
</evidence>
<feature type="domain" description="Pyruvate kinase barrel" evidence="14">
    <location>
        <begin position="1"/>
        <end position="55"/>
    </location>
</feature>
<dbReference type="PRINTS" id="PR01050">
    <property type="entry name" value="PYRUVTKNASE"/>
</dbReference>
<keyword evidence="10 13" id="KW-0460">Magnesium</keyword>
<dbReference type="WBParaSite" id="ALUE_0002131101-mRNA-1">
    <property type="protein sequence ID" value="ALUE_0002131101-mRNA-1"/>
    <property type="gene ID" value="ALUE_0002131101"/>
</dbReference>
<evidence type="ECO:0000313" key="16">
    <source>
        <dbReference type="WBParaSite" id="ALUE_0002131101-mRNA-1"/>
    </source>
</evidence>
<dbReference type="InterPro" id="IPR015793">
    <property type="entry name" value="Pyrv_Knase_brl"/>
</dbReference>
<evidence type="ECO:0000256" key="3">
    <source>
        <dbReference type="ARBA" id="ARBA00008663"/>
    </source>
</evidence>
<evidence type="ECO:0000256" key="6">
    <source>
        <dbReference type="ARBA" id="ARBA00022723"/>
    </source>
</evidence>
<keyword evidence="9" id="KW-0067">ATP-binding</keyword>
<evidence type="ECO:0000256" key="10">
    <source>
        <dbReference type="ARBA" id="ARBA00022842"/>
    </source>
</evidence>
<accession>A0A0M3IRD3</accession>
<dbReference type="EC" id="2.7.1.40" evidence="4 13"/>
<evidence type="ECO:0000256" key="13">
    <source>
        <dbReference type="RuleBase" id="RU000504"/>
    </source>
</evidence>
<keyword evidence="15" id="KW-1185">Reference proteome</keyword>
<evidence type="ECO:0000256" key="4">
    <source>
        <dbReference type="ARBA" id="ARBA00012142"/>
    </source>
</evidence>
<dbReference type="AlphaFoldDB" id="A0A0M3IRD3"/>
<evidence type="ECO:0000256" key="2">
    <source>
        <dbReference type="ARBA" id="ARBA00004997"/>
    </source>
</evidence>
<evidence type="ECO:0000256" key="1">
    <source>
        <dbReference type="ARBA" id="ARBA00001958"/>
    </source>
</evidence>
<comment type="similarity">
    <text evidence="3 13">Belongs to the pyruvate kinase family.</text>
</comment>